<dbReference type="Gene3D" id="6.20.240.20">
    <property type="match status" value="1"/>
</dbReference>
<dbReference type="Pfam" id="PF00063">
    <property type="entry name" value="Myosin_head"/>
    <property type="match status" value="1"/>
</dbReference>
<dbReference type="FunFam" id="1.20.5.190:FF:000001">
    <property type="entry name" value="unconventional myosin-Va"/>
    <property type="match status" value="1"/>
</dbReference>
<feature type="binding site" evidence="11">
    <location>
        <begin position="162"/>
        <end position="169"/>
    </location>
    <ligand>
        <name>ATP</name>
        <dbReference type="ChEBI" id="CHEBI:30616"/>
    </ligand>
</feature>
<organism evidence="17 18">
    <name type="scientific">Diabrotica balteata</name>
    <name type="common">Banded cucumber beetle</name>
    <dbReference type="NCBI Taxonomy" id="107213"/>
    <lineage>
        <taxon>Eukaryota</taxon>
        <taxon>Metazoa</taxon>
        <taxon>Ecdysozoa</taxon>
        <taxon>Arthropoda</taxon>
        <taxon>Hexapoda</taxon>
        <taxon>Insecta</taxon>
        <taxon>Pterygota</taxon>
        <taxon>Neoptera</taxon>
        <taxon>Endopterygota</taxon>
        <taxon>Coleoptera</taxon>
        <taxon>Polyphaga</taxon>
        <taxon>Cucujiformia</taxon>
        <taxon>Chrysomeloidea</taxon>
        <taxon>Chrysomelidae</taxon>
        <taxon>Galerucinae</taxon>
        <taxon>Diabroticina</taxon>
        <taxon>Diabroticites</taxon>
        <taxon>Diabrotica</taxon>
    </lineage>
</organism>
<evidence type="ECO:0000313" key="17">
    <source>
        <dbReference type="EMBL" id="CAH1284565.1"/>
    </source>
</evidence>
<dbReference type="CDD" id="cd01380">
    <property type="entry name" value="MYSc_Myo5"/>
    <property type="match status" value="1"/>
</dbReference>
<dbReference type="InterPro" id="IPR000048">
    <property type="entry name" value="IQ_motif_EF-hand-BS"/>
</dbReference>
<dbReference type="OrthoDB" id="6108017at2759"/>
<dbReference type="Gene3D" id="3.40.850.10">
    <property type="entry name" value="Kinesin motor domain"/>
    <property type="match status" value="1"/>
</dbReference>
<keyword evidence="7 12" id="KW-0175">Coiled coil</keyword>
<dbReference type="GO" id="GO:0048513">
    <property type="term" value="P:animal organ development"/>
    <property type="evidence" value="ECO:0007669"/>
    <property type="project" value="UniProtKB-ARBA"/>
</dbReference>
<dbReference type="GO" id="GO:0005524">
    <property type="term" value="F:ATP binding"/>
    <property type="evidence" value="ECO:0007669"/>
    <property type="project" value="UniProtKB-UniRule"/>
</dbReference>
<feature type="region of interest" description="Disordered" evidence="13">
    <location>
        <begin position="1627"/>
        <end position="1646"/>
    </location>
</feature>
<evidence type="ECO:0000256" key="3">
    <source>
        <dbReference type="ARBA" id="ARBA00022737"/>
    </source>
</evidence>
<dbReference type="PROSITE" id="PS50096">
    <property type="entry name" value="IQ"/>
    <property type="match status" value="5"/>
</dbReference>
<keyword evidence="6" id="KW-0112">Calmodulin-binding</keyword>
<dbReference type="Pfam" id="PF25966">
    <property type="entry name" value="Myo5a"/>
    <property type="match status" value="1"/>
</dbReference>
<evidence type="ECO:0000259" key="15">
    <source>
        <dbReference type="PROSITE" id="PS51456"/>
    </source>
</evidence>
<dbReference type="GO" id="GO:0005737">
    <property type="term" value="C:cytoplasm"/>
    <property type="evidence" value="ECO:0007669"/>
    <property type="project" value="TreeGrafter"/>
</dbReference>
<evidence type="ECO:0000256" key="4">
    <source>
        <dbReference type="ARBA" id="ARBA00022741"/>
    </source>
</evidence>
<evidence type="ECO:0008006" key="19">
    <source>
        <dbReference type="Google" id="ProtNLM"/>
    </source>
</evidence>
<dbReference type="Pfam" id="PF01843">
    <property type="entry name" value="DIL"/>
    <property type="match status" value="1"/>
</dbReference>
<dbReference type="InterPro" id="IPR027417">
    <property type="entry name" value="P-loop_NTPase"/>
</dbReference>
<dbReference type="GO" id="GO:0009653">
    <property type="term" value="P:anatomical structure morphogenesis"/>
    <property type="evidence" value="ECO:0007669"/>
    <property type="project" value="UniProtKB-ARBA"/>
</dbReference>
<dbReference type="InterPro" id="IPR002710">
    <property type="entry name" value="Dilute_dom"/>
</dbReference>
<dbReference type="Proteomes" id="UP001153709">
    <property type="component" value="Chromosome 8"/>
</dbReference>
<dbReference type="Gene3D" id="1.20.120.720">
    <property type="entry name" value="Myosin VI head, motor domain, U50 subdomain"/>
    <property type="match status" value="1"/>
</dbReference>
<dbReference type="InterPro" id="IPR058662">
    <property type="entry name" value="Myo5a/b_dom"/>
</dbReference>
<keyword evidence="5 11" id="KW-0067">ATP-binding</keyword>
<dbReference type="PROSITE" id="PS51126">
    <property type="entry name" value="DILUTE"/>
    <property type="match status" value="1"/>
</dbReference>
<feature type="coiled-coil region" evidence="12">
    <location>
        <begin position="1318"/>
        <end position="1422"/>
    </location>
</feature>
<evidence type="ECO:0000259" key="16">
    <source>
        <dbReference type="PROSITE" id="PS51844"/>
    </source>
</evidence>
<dbReference type="GO" id="GO:0000146">
    <property type="term" value="F:microfilament motor activity"/>
    <property type="evidence" value="ECO:0007669"/>
    <property type="project" value="TreeGrafter"/>
</dbReference>
<dbReference type="GO" id="GO:0009888">
    <property type="term" value="P:tissue development"/>
    <property type="evidence" value="ECO:0007669"/>
    <property type="project" value="UniProtKB-ARBA"/>
</dbReference>
<evidence type="ECO:0000256" key="11">
    <source>
        <dbReference type="PROSITE-ProRule" id="PRU00782"/>
    </source>
</evidence>
<feature type="coiled-coil region" evidence="12">
    <location>
        <begin position="910"/>
        <end position="1031"/>
    </location>
</feature>
<accession>A0A9P0E0N4</accession>
<evidence type="ECO:0000256" key="8">
    <source>
        <dbReference type="ARBA" id="ARBA00023123"/>
    </source>
</evidence>
<dbReference type="GO" id="GO:0016459">
    <property type="term" value="C:myosin complex"/>
    <property type="evidence" value="ECO:0007669"/>
    <property type="project" value="UniProtKB-KW"/>
</dbReference>
<feature type="coiled-coil region" evidence="12">
    <location>
        <begin position="1189"/>
        <end position="1279"/>
    </location>
</feature>
<dbReference type="SUPFAM" id="SSF52540">
    <property type="entry name" value="P-loop containing nucleoside triphosphate hydrolases"/>
    <property type="match status" value="2"/>
</dbReference>
<dbReference type="GO" id="GO:0048731">
    <property type="term" value="P:system development"/>
    <property type="evidence" value="ECO:0007669"/>
    <property type="project" value="UniProtKB-ARBA"/>
</dbReference>
<keyword evidence="2" id="KW-0597">Phosphoprotein</keyword>
<dbReference type="EMBL" id="OU898283">
    <property type="protein sequence ID" value="CAH1284565.1"/>
    <property type="molecule type" value="Genomic_DNA"/>
</dbReference>
<dbReference type="Pfam" id="PF00612">
    <property type="entry name" value="IQ"/>
    <property type="match status" value="4"/>
</dbReference>
<sequence length="1844" mass="213066">MTAVELYTKGAKVWIPDAEKVWQAAELLDDYSPSKTSLNVLTNANETKALTIKSEKDLPFLMNPRILLGENDLTSLSYLHEPAVLHNLQYRFCQKNDIYTYCGIVLVAINPYTELPIYDTDTIQTYRGQSLGNLDPHVFAVAEEAYTKLEREQRDQSIIVSGESGAGKTVSAKYTMRYFATVGGSATETQVEKKVLASSPIMEAIGNAKTTRNDNSSRFGKFIELQFSKQFHISGASMRTYLLEKSRVVFQAPEERNYHIFYQLCSAAKQLPQLNLDHQSKFHYLNQGKSPNVAGVDDLRNFEETVDALNLLGFSEKEQENMFKIIASILHIGNIEFVDSIIKVENEQDQEGCMIRPNDKHLKTVTNLLEINEEEMEQWLCTKKLISMQDIFLKPMSVQDAIASRDALAKHIYSELFNWVVLMINRTLESEIPRHRFVGVLDIYGFETFEINSFEQFCINYANEKLQQQFNLHVFKLEQEEYIREGIEWKMIEFYDNQPCIDLIEAKLGILDLLDEECKMPRGSDASWTEKLYTKCSKYPHFAKARFGTSSFIVNHFADKVQYESDGFLDKNRDTVIEEQINVIRSSKNALVKKLFTSESQKLAAPRTKLKVVSAKPMPVSQKTHKQSVCSQFRDSLNKLMATLNATTPHYVRCIKPNDSKTAFEYEPKRAVQQLRACGVLETIRLSSAGFPSRWSYVDFFYRYRVLCKSKDIIKTDIEQTTKNILAKCIKDSSTYQFGKTKIFFRAGQVAYMEKLRSDKLRACCIMMQKTVRMFIYRKRYLRIKRTALNIQRYGRGMLARRLAQDIRRTRAAIKIQKSVRGWVKRVQYQRLRRCILGIQTHARGYMARLRFLQLKYNAAAIIIQKHVRGWLARKEHKRRIRKIIICQSAIRRYLARKQYKKLRIEARSIEHVKSLNKGLENKIISLQQKIDDLNKTNSELKGYQNDVQDLKSKLQTFKAMELDIKVLNNLIIEKNKKIEKLEIDVKTERDEKIDLINEQDRIRQEIEDQRQVWAQETAKLREELENMNEIVRVSEKGAEENLKVRLEEEKLIIMNEADSDREAYQRLLNEYHTLEQYCEELKLQMKSQGYQGFHKRNISDLSSISAIDEVLLNAEVPEDFGYGSVRSTTSSNSARERLENVDWKVEESVVATSENHTPTNTSTSDTNTNQEVETTEPPVEQNVDVGLVLQLQHKLSATEREKLRMQKRLDEMDLSPKVEKAKTEAEYAIRISELELGNSQLKNQLFELQNSINEGQGVTQLHEQLATAQNELERRGEEIIQLKSVLANQTNNMKSILNSKTHTGQYINEDGELAQAYETQKTINKQLELELQDEKAKYMAYEKELKLENEKLQEENERQQRILSANLLGSGQTQETAFMQLEITRLATENLELRDKIDSLNENMRKIKKREKVLIKKLKEAGFDMTTGSITENNVDVNGAIAFSKNLPTIRKKDREYLGMFSFKAGDENNIMKQLLNLKPRTAVTLLPGLPAYIIFMCIRYTDYVNDEEKVKSLLSAFSNSIKKVIKKRVGDFETTVLWLANILRLVHTMKQYSGDKTFQIKNTPKQNEQSLRNFDLSEYRQVFTDNAVWIYHGLIKNFEEKIQSLIVPAILEHEEIPGISGNKPSGFRSRIGSSSSVTSPTGSQKPTAALLQELTNHYKILMYYGVDPEVISQIFKQIFYFLCATSLNNLLLRKELCHWSKGLQIRHNLSHFEMWTREKNFDEPAIQSTLQPIIQAAHLLQARKSEEDVASVCEMCSVLTAPQICKILNLYTPVDEFEQRVPAAFIKQVQAKLQERPDSGAQILLMDVKYKFPVRFVFNASVICLEEIEIPEILNLPMLEKL</sequence>
<keyword evidence="3" id="KW-0677">Repeat</keyword>
<evidence type="ECO:0000256" key="2">
    <source>
        <dbReference type="ARBA" id="ARBA00022553"/>
    </source>
</evidence>
<dbReference type="InterPro" id="IPR004009">
    <property type="entry name" value="SH3_Myosin"/>
</dbReference>
<dbReference type="SMART" id="SM00015">
    <property type="entry name" value="IQ"/>
    <property type="match status" value="6"/>
</dbReference>
<evidence type="ECO:0000256" key="12">
    <source>
        <dbReference type="SAM" id="Coils"/>
    </source>
</evidence>
<dbReference type="GO" id="GO:0007015">
    <property type="term" value="P:actin filament organization"/>
    <property type="evidence" value="ECO:0007669"/>
    <property type="project" value="TreeGrafter"/>
</dbReference>
<dbReference type="GO" id="GO:0051015">
    <property type="term" value="F:actin filament binding"/>
    <property type="evidence" value="ECO:0007669"/>
    <property type="project" value="TreeGrafter"/>
</dbReference>
<keyword evidence="9 11" id="KW-0505">Motor protein</keyword>
<dbReference type="Gene3D" id="1.20.5.190">
    <property type="match status" value="3"/>
</dbReference>
<evidence type="ECO:0000256" key="1">
    <source>
        <dbReference type="ARBA" id="ARBA00008314"/>
    </source>
</evidence>
<evidence type="ECO:0000256" key="13">
    <source>
        <dbReference type="SAM" id="MobiDB-lite"/>
    </source>
</evidence>
<keyword evidence="18" id="KW-1185">Reference proteome</keyword>
<dbReference type="CDD" id="cd15470">
    <property type="entry name" value="Myo5_CBD"/>
    <property type="match status" value="1"/>
</dbReference>
<dbReference type="PRINTS" id="PR00193">
    <property type="entry name" value="MYOSINHEAVY"/>
</dbReference>
<dbReference type="InterPro" id="IPR001609">
    <property type="entry name" value="Myosin_head_motor_dom-like"/>
</dbReference>
<keyword evidence="4 11" id="KW-0547">Nucleotide-binding</keyword>
<dbReference type="SMART" id="SM01132">
    <property type="entry name" value="DIL"/>
    <property type="match status" value="1"/>
</dbReference>
<dbReference type="PROSITE" id="PS51844">
    <property type="entry name" value="SH3_LIKE"/>
    <property type="match status" value="1"/>
</dbReference>
<feature type="region of interest" description="Actin-binding" evidence="11">
    <location>
        <begin position="637"/>
        <end position="659"/>
    </location>
</feature>
<dbReference type="GO" id="GO:0016020">
    <property type="term" value="C:membrane"/>
    <property type="evidence" value="ECO:0007669"/>
    <property type="project" value="TreeGrafter"/>
</dbReference>
<keyword evidence="10 11" id="KW-0009">Actin-binding</keyword>
<gene>
    <name evidence="17" type="ORF">DIABBA_LOCUS11880</name>
</gene>
<dbReference type="PANTHER" id="PTHR13140:SF706">
    <property type="entry name" value="DILUTE CLASS UNCONVENTIONAL MYOSIN, ISOFORM C"/>
    <property type="match status" value="1"/>
</dbReference>
<dbReference type="PANTHER" id="PTHR13140">
    <property type="entry name" value="MYOSIN"/>
    <property type="match status" value="1"/>
</dbReference>
<evidence type="ECO:0000256" key="5">
    <source>
        <dbReference type="ARBA" id="ARBA00022840"/>
    </source>
</evidence>
<name>A0A9P0E0N4_DIABA</name>
<comment type="similarity">
    <text evidence="1 11">Belongs to the TRAFAC class myosin-kinesin ATPase superfamily. Myosin family.</text>
</comment>
<dbReference type="PROSITE" id="PS51456">
    <property type="entry name" value="MYOSIN_MOTOR"/>
    <property type="match status" value="1"/>
</dbReference>
<evidence type="ECO:0000313" key="18">
    <source>
        <dbReference type="Proteomes" id="UP001153709"/>
    </source>
</evidence>
<dbReference type="InterPro" id="IPR036103">
    <property type="entry name" value="MYSc_Myo5"/>
</dbReference>
<keyword evidence="8 11" id="KW-0518">Myosin</keyword>
<dbReference type="SMART" id="SM00242">
    <property type="entry name" value="MYSc"/>
    <property type="match status" value="1"/>
</dbReference>
<proteinExistence type="inferred from homology"/>
<feature type="domain" description="Myosin N-terminal SH3-like" evidence="16">
    <location>
        <begin position="8"/>
        <end position="64"/>
    </location>
</feature>
<evidence type="ECO:0000256" key="7">
    <source>
        <dbReference type="ARBA" id="ARBA00023054"/>
    </source>
</evidence>
<dbReference type="Gene3D" id="1.10.10.820">
    <property type="match status" value="1"/>
</dbReference>
<feature type="region of interest" description="Disordered" evidence="13">
    <location>
        <begin position="1152"/>
        <end position="1178"/>
    </location>
</feature>
<protein>
    <recommendedName>
        <fullName evidence="19">Dilute class unconventional myosin</fullName>
    </recommendedName>
</protein>
<feature type="domain" description="Dilute" evidence="14">
    <location>
        <begin position="1517"/>
        <end position="1797"/>
    </location>
</feature>
<feature type="domain" description="Myosin motor" evidence="15">
    <location>
        <begin position="68"/>
        <end position="758"/>
    </location>
</feature>
<evidence type="ECO:0000256" key="6">
    <source>
        <dbReference type="ARBA" id="ARBA00022860"/>
    </source>
</evidence>
<feature type="compositionally biased region" description="Low complexity" evidence="13">
    <location>
        <begin position="1627"/>
        <end position="1645"/>
    </location>
</feature>
<reference evidence="17" key="1">
    <citation type="submission" date="2022-01" db="EMBL/GenBank/DDBJ databases">
        <authorList>
            <person name="King R."/>
        </authorList>
    </citation>
    <scope>NUCLEOTIDE SEQUENCE</scope>
</reference>
<evidence type="ECO:0000259" key="14">
    <source>
        <dbReference type="PROSITE" id="PS51126"/>
    </source>
</evidence>
<dbReference type="Gene3D" id="1.20.58.530">
    <property type="match status" value="1"/>
</dbReference>
<dbReference type="FunFam" id="1.10.10.820:FF:000001">
    <property type="entry name" value="Myosin heavy chain"/>
    <property type="match status" value="1"/>
</dbReference>
<evidence type="ECO:0000256" key="10">
    <source>
        <dbReference type="ARBA" id="ARBA00023203"/>
    </source>
</evidence>
<dbReference type="InterPro" id="IPR036961">
    <property type="entry name" value="Kinesin_motor_dom_sf"/>
</dbReference>
<dbReference type="GO" id="GO:0005516">
    <property type="term" value="F:calmodulin binding"/>
    <property type="evidence" value="ECO:0007669"/>
    <property type="project" value="UniProtKB-KW"/>
</dbReference>
<feature type="compositionally biased region" description="Low complexity" evidence="13">
    <location>
        <begin position="1156"/>
        <end position="1170"/>
    </location>
</feature>
<evidence type="ECO:0000256" key="9">
    <source>
        <dbReference type="ARBA" id="ARBA00023175"/>
    </source>
</evidence>